<dbReference type="Proteomes" id="UP001457282">
    <property type="component" value="Unassembled WGS sequence"/>
</dbReference>
<accession>A0AAW1Y003</accession>
<comment type="subcellular location">
    <subcellularLocation>
        <location evidence="1">Nucleus</location>
    </subcellularLocation>
</comment>
<keyword evidence="4" id="KW-0804">Transcription</keyword>
<dbReference type="InterPro" id="IPR050655">
    <property type="entry name" value="Plant_B3_domain"/>
</dbReference>
<dbReference type="EMBL" id="JBEDUW010000002">
    <property type="protein sequence ID" value="KAK9942249.1"/>
    <property type="molecule type" value="Genomic_DNA"/>
</dbReference>
<dbReference type="GO" id="GO:0005634">
    <property type="term" value="C:nucleus"/>
    <property type="evidence" value="ECO:0007669"/>
    <property type="project" value="UniProtKB-SubCell"/>
</dbReference>
<keyword evidence="3" id="KW-0238">DNA-binding</keyword>
<dbReference type="GO" id="GO:0003677">
    <property type="term" value="F:DNA binding"/>
    <property type="evidence" value="ECO:0007669"/>
    <property type="project" value="UniProtKB-KW"/>
</dbReference>
<protein>
    <recommendedName>
        <fullName evidence="6">TF-B3 domain-containing protein</fullName>
    </recommendedName>
</protein>
<dbReference type="Gene3D" id="2.40.330.10">
    <property type="entry name" value="DNA-binding pseudobarrel domain"/>
    <property type="match status" value="2"/>
</dbReference>
<evidence type="ECO:0000256" key="3">
    <source>
        <dbReference type="ARBA" id="ARBA00023125"/>
    </source>
</evidence>
<proteinExistence type="predicted"/>
<dbReference type="CDD" id="cd10017">
    <property type="entry name" value="B3_DNA"/>
    <property type="match status" value="2"/>
</dbReference>
<organism evidence="7 8">
    <name type="scientific">Rubus argutus</name>
    <name type="common">Southern blackberry</name>
    <dbReference type="NCBI Taxonomy" id="59490"/>
    <lineage>
        <taxon>Eukaryota</taxon>
        <taxon>Viridiplantae</taxon>
        <taxon>Streptophyta</taxon>
        <taxon>Embryophyta</taxon>
        <taxon>Tracheophyta</taxon>
        <taxon>Spermatophyta</taxon>
        <taxon>Magnoliopsida</taxon>
        <taxon>eudicotyledons</taxon>
        <taxon>Gunneridae</taxon>
        <taxon>Pentapetalae</taxon>
        <taxon>rosids</taxon>
        <taxon>fabids</taxon>
        <taxon>Rosales</taxon>
        <taxon>Rosaceae</taxon>
        <taxon>Rosoideae</taxon>
        <taxon>Rosoideae incertae sedis</taxon>
        <taxon>Rubus</taxon>
    </lineage>
</organism>
<feature type="domain" description="TF-B3" evidence="6">
    <location>
        <begin position="182"/>
        <end position="277"/>
    </location>
</feature>
<comment type="caution">
    <text evidence="7">The sequence shown here is derived from an EMBL/GenBank/DDBJ whole genome shotgun (WGS) entry which is preliminary data.</text>
</comment>
<name>A0AAW1Y003_RUBAR</name>
<evidence type="ECO:0000313" key="8">
    <source>
        <dbReference type="Proteomes" id="UP001457282"/>
    </source>
</evidence>
<dbReference type="PANTHER" id="PTHR31920:SF122">
    <property type="entry name" value="B3 DOMAIN-CONTAINING PROTEIN REM23"/>
    <property type="match status" value="1"/>
</dbReference>
<evidence type="ECO:0000256" key="2">
    <source>
        <dbReference type="ARBA" id="ARBA00023015"/>
    </source>
</evidence>
<dbReference type="InterPro" id="IPR003340">
    <property type="entry name" value="B3_DNA-bd"/>
</dbReference>
<dbReference type="SMART" id="SM01019">
    <property type="entry name" value="B3"/>
    <property type="match status" value="2"/>
</dbReference>
<keyword evidence="2" id="KW-0805">Transcription regulation</keyword>
<gene>
    <name evidence="7" type="ORF">M0R45_007925</name>
</gene>
<feature type="domain" description="TF-B3" evidence="6">
    <location>
        <begin position="12"/>
        <end position="107"/>
    </location>
</feature>
<evidence type="ECO:0000256" key="1">
    <source>
        <dbReference type="ARBA" id="ARBA00004123"/>
    </source>
</evidence>
<dbReference type="InterPro" id="IPR015300">
    <property type="entry name" value="DNA-bd_pseudobarrel_sf"/>
</dbReference>
<evidence type="ECO:0000256" key="5">
    <source>
        <dbReference type="ARBA" id="ARBA00023242"/>
    </source>
</evidence>
<keyword evidence="5" id="KW-0539">Nucleus</keyword>
<dbReference type="SUPFAM" id="SSF101936">
    <property type="entry name" value="DNA-binding pseudobarrel domain"/>
    <property type="match status" value="2"/>
</dbReference>
<keyword evidence="8" id="KW-1185">Reference proteome</keyword>
<dbReference type="PANTHER" id="PTHR31920">
    <property type="entry name" value="B3 DOMAIN-CONTAINING"/>
    <property type="match status" value="1"/>
</dbReference>
<dbReference type="PROSITE" id="PS50863">
    <property type="entry name" value="B3"/>
    <property type="match status" value="2"/>
</dbReference>
<evidence type="ECO:0000256" key="4">
    <source>
        <dbReference type="ARBA" id="ARBA00023163"/>
    </source>
</evidence>
<evidence type="ECO:0000313" key="7">
    <source>
        <dbReference type="EMBL" id="KAK9942249.1"/>
    </source>
</evidence>
<evidence type="ECO:0000259" key="6">
    <source>
        <dbReference type="PROSITE" id="PS50863"/>
    </source>
</evidence>
<dbReference type="Pfam" id="PF02362">
    <property type="entry name" value="B3"/>
    <property type="match status" value="2"/>
</dbReference>
<reference evidence="7 8" key="1">
    <citation type="journal article" date="2023" name="G3 (Bethesda)">
        <title>A chromosome-length genome assembly and annotation of blackberry (Rubus argutus, cv. 'Hillquist').</title>
        <authorList>
            <person name="Bruna T."/>
            <person name="Aryal R."/>
            <person name="Dudchenko O."/>
            <person name="Sargent D.J."/>
            <person name="Mead D."/>
            <person name="Buti M."/>
            <person name="Cavallini A."/>
            <person name="Hytonen T."/>
            <person name="Andres J."/>
            <person name="Pham M."/>
            <person name="Weisz D."/>
            <person name="Mascagni F."/>
            <person name="Usai G."/>
            <person name="Natali L."/>
            <person name="Bassil N."/>
            <person name="Fernandez G.E."/>
            <person name="Lomsadze A."/>
            <person name="Armour M."/>
            <person name="Olukolu B."/>
            <person name="Poorten T."/>
            <person name="Britton C."/>
            <person name="Davik J."/>
            <person name="Ashrafi H."/>
            <person name="Aiden E.L."/>
            <person name="Borodovsky M."/>
            <person name="Worthington M."/>
        </authorList>
    </citation>
    <scope>NUCLEOTIDE SEQUENCE [LARGE SCALE GENOMIC DNA]</scope>
    <source>
        <strain evidence="7">PI 553951</strain>
    </source>
</reference>
<sequence length="277" mass="32584">MVRKIPMERKRLTFFKLILPRYSTEHLRIPPKFRKHIMNELSERATLSLKKSLECSWIVKVRKLGRDVYFEDGWQKFLRDNSLGDCEFLLFNYDGKMHFTIQIFDKSGCERDDFPDTEQQNFTLAESTKRTGGRLTKYTVTGSKPFNSCKENSVKQIASCESDHLKEVKEDEEDADAESAEPFPHFTSKLISTAYRVYVPTPFYKKHLASKNYEVVLLKISNGNRWYEVKLTSFRNTVYMTKGLYDFSVDNQVKLGSVCKFELLKERKMVVHILKEY</sequence>
<dbReference type="AlphaFoldDB" id="A0AAW1Y003"/>